<evidence type="ECO:0000313" key="1">
    <source>
        <dbReference type="EMBL" id="CAG8477730.1"/>
    </source>
</evidence>
<dbReference type="EMBL" id="CAJVPT010002239">
    <property type="protein sequence ID" value="CAG8477730.1"/>
    <property type="molecule type" value="Genomic_DNA"/>
</dbReference>
<keyword evidence="2" id="KW-1185">Reference proteome</keyword>
<dbReference type="Proteomes" id="UP000789525">
    <property type="component" value="Unassembled WGS sequence"/>
</dbReference>
<comment type="caution">
    <text evidence="1">The sequence shown here is derived from an EMBL/GenBank/DDBJ whole genome shotgun (WGS) entry which is preliminary data.</text>
</comment>
<protein>
    <submittedName>
        <fullName evidence="1">5096_t:CDS:1</fullName>
    </submittedName>
</protein>
<proteinExistence type="predicted"/>
<feature type="non-terminal residue" evidence="1">
    <location>
        <position position="1"/>
    </location>
</feature>
<gene>
    <name evidence="1" type="ORF">ACOLOM_LOCUS1868</name>
</gene>
<name>A0ACA9KK28_9GLOM</name>
<reference evidence="1" key="1">
    <citation type="submission" date="2021-06" db="EMBL/GenBank/DDBJ databases">
        <authorList>
            <person name="Kallberg Y."/>
            <person name="Tangrot J."/>
            <person name="Rosling A."/>
        </authorList>
    </citation>
    <scope>NUCLEOTIDE SEQUENCE</scope>
    <source>
        <strain evidence="1">CL356</strain>
    </source>
</reference>
<accession>A0ACA9KK28</accession>
<sequence length="130" mass="15044">DQRRFIQSEKPHIPSNFSQVEEELGITSDKLNREYPEFTVTVKIIKEKYFGHIPKQWITPILPDLPNLEKAQTILRSESSTITLPIIEDGLLTNKLNALRKIFHFEKLPPEFLIEPESPDPVLTLLSKLI</sequence>
<organism evidence="1 2">
    <name type="scientific">Acaulospora colombiana</name>
    <dbReference type="NCBI Taxonomy" id="27376"/>
    <lineage>
        <taxon>Eukaryota</taxon>
        <taxon>Fungi</taxon>
        <taxon>Fungi incertae sedis</taxon>
        <taxon>Mucoromycota</taxon>
        <taxon>Glomeromycotina</taxon>
        <taxon>Glomeromycetes</taxon>
        <taxon>Diversisporales</taxon>
        <taxon>Acaulosporaceae</taxon>
        <taxon>Acaulospora</taxon>
    </lineage>
</organism>
<evidence type="ECO:0000313" key="2">
    <source>
        <dbReference type="Proteomes" id="UP000789525"/>
    </source>
</evidence>